<dbReference type="KEGG" id="ams:AMIS_58170"/>
<dbReference type="PANTHER" id="PTHR36174:SF1">
    <property type="entry name" value="LIPID II:GLYCINE GLYCYLTRANSFERASE"/>
    <property type="match status" value="1"/>
</dbReference>
<dbReference type="OrthoDB" id="9785911at2"/>
<dbReference type="eggNOG" id="COG5653">
    <property type="taxonomic scope" value="Bacteria"/>
</dbReference>
<accession>I0HDF0</accession>
<dbReference type="SUPFAM" id="SSF55729">
    <property type="entry name" value="Acyl-CoA N-acyltransferases (Nat)"/>
    <property type="match status" value="1"/>
</dbReference>
<dbReference type="InterPro" id="IPR050644">
    <property type="entry name" value="PG_Glycine_Bridge_Synth"/>
</dbReference>
<dbReference type="STRING" id="512565.AMIS_58170"/>
<dbReference type="RefSeq" id="WP_014445925.1">
    <property type="nucleotide sequence ID" value="NC_017093.1"/>
</dbReference>
<protein>
    <recommendedName>
        <fullName evidence="3">BioF2-like acetyltransferase domain-containing protein</fullName>
    </recommendedName>
</protein>
<reference evidence="1 2" key="1">
    <citation type="submission" date="2012-02" db="EMBL/GenBank/DDBJ databases">
        <title>Complete genome sequence of Actinoplanes missouriensis 431 (= NBRC 102363).</title>
        <authorList>
            <person name="Ohnishi Y."/>
            <person name="Ishikawa J."/>
            <person name="Sekine M."/>
            <person name="Hosoyama A."/>
            <person name="Harada T."/>
            <person name="Narita H."/>
            <person name="Hata T."/>
            <person name="Konno Y."/>
            <person name="Tutikane K."/>
            <person name="Fujita N."/>
            <person name="Horinouchi S."/>
            <person name="Hayakawa M."/>
        </authorList>
    </citation>
    <scope>NUCLEOTIDE SEQUENCE [LARGE SCALE GENOMIC DNA]</scope>
    <source>
        <strain evidence="2">ATCC 14538 / DSM 43046 / CBS 188.64 / JCM 3121 / NBRC 102363 / NCIMB 12654 / NRRL B-3342 / UNCC 431</strain>
    </source>
</reference>
<sequence length="342" mass="38003">MAEGALLEPGDTAWADALARTRHDVYHLPGYVALDAQLAGGTPAAFRYDEAGHVLLVPLVLRTIPETGLRDAVSPYGYPGPISDVPATNTAFWARAATAMVELLRCHDAITAFVRLHPLLPAPAVALDRVGTVVRHGETVAIDLTLPADRIWSETHRTHRNQINKSRRAGVEIVFDDWSYLDAWISTYHATMRRVGATAFYFFERDHFHRLREALGSALHLATAVRDGEVLGGNLFFSHSSAAQGGIMHTHLQSTRDGDIWWADKLLYHEVRLWGREHGNRVFHIGGGLGGSDDSLFRYKAAFGSLRQDFHTWRVITDPIAYEKLAGPPTRESLAGRFPPYR</sequence>
<dbReference type="InterPro" id="IPR016181">
    <property type="entry name" value="Acyl_CoA_acyltransferase"/>
</dbReference>
<keyword evidence="2" id="KW-1185">Reference proteome</keyword>
<dbReference type="PATRIC" id="fig|512565.3.peg.5815"/>
<name>I0HDF0_ACTM4</name>
<dbReference type="AlphaFoldDB" id="I0HDF0"/>
<evidence type="ECO:0008006" key="3">
    <source>
        <dbReference type="Google" id="ProtNLM"/>
    </source>
</evidence>
<dbReference type="HOGENOM" id="CLU_055609_0_0_11"/>
<gene>
    <name evidence="1" type="ordered locus">AMIS_58170</name>
</gene>
<dbReference type="Proteomes" id="UP000007882">
    <property type="component" value="Chromosome"/>
</dbReference>
<dbReference type="PANTHER" id="PTHR36174">
    <property type="entry name" value="LIPID II:GLYCINE GLYCYLTRANSFERASE"/>
    <property type="match status" value="1"/>
</dbReference>
<dbReference type="EMBL" id="AP012319">
    <property type="protein sequence ID" value="BAL91037.1"/>
    <property type="molecule type" value="Genomic_DNA"/>
</dbReference>
<dbReference type="Gene3D" id="3.40.630.30">
    <property type="match status" value="1"/>
</dbReference>
<proteinExistence type="predicted"/>
<evidence type="ECO:0000313" key="1">
    <source>
        <dbReference type="EMBL" id="BAL91037.1"/>
    </source>
</evidence>
<organism evidence="1 2">
    <name type="scientific">Actinoplanes missouriensis (strain ATCC 14538 / DSM 43046 / CBS 188.64 / JCM 3121 / NBRC 102363 / NCIMB 12654 / NRRL B-3342 / UNCC 431)</name>
    <dbReference type="NCBI Taxonomy" id="512565"/>
    <lineage>
        <taxon>Bacteria</taxon>
        <taxon>Bacillati</taxon>
        <taxon>Actinomycetota</taxon>
        <taxon>Actinomycetes</taxon>
        <taxon>Micromonosporales</taxon>
        <taxon>Micromonosporaceae</taxon>
        <taxon>Actinoplanes</taxon>
    </lineage>
</organism>
<evidence type="ECO:0000313" key="2">
    <source>
        <dbReference type="Proteomes" id="UP000007882"/>
    </source>
</evidence>